<sequence length="105" mass="11906">MMPASSSERTAMSEGDWTWELTSTAQDDLSALSPPEQERILNKLGEIVDSPWRDPPDYGEPLQNSPHKKVRIGEFRLAVTFRQSEQRMVVARIKRRGGAYTADDD</sequence>
<dbReference type="Gene3D" id="3.30.2310.20">
    <property type="entry name" value="RelE-like"/>
    <property type="match status" value="1"/>
</dbReference>
<dbReference type="Proteomes" id="UP000199126">
    <property type="component" value="Unassembled WGS sequence"/>
</dbReference>
<dbReference type="InterPro" id="IPR035093">
    <property type="entry name" value="RelE/ParE_toxin_dom_sf"/>
</dbReference>
<evidence type="ECO:0000256" key="1">
    <source>
        <dbReference type="SAM" id="MobiDB-lite"/>
    </source>
</evidence>
<dbReference type="GO" id="GO:0004519">
    <property type="term" value="F:endonuclease activity"/>
    <property type="evidence" value="ECO:0007669"/>
    <property type="project" value="UniProtKB-KW"/>
</dbReference>
<evidence type="ECO:0000313" key="2">
    <source>
        <dbReference type="EMBL" id="SEP32244.1"/>
    </source>
</evidence>
<accession>A0A1H8WX39</accession>
<feature type="region of interest" description="Disordered" evidence="1">
    <location>
        <begin position="1"/>
        <end position="66"/>
    </location>
</feature>
<evidence type="ECO:0000313" key="3">
    <source>
        <dbReference type="Proteomes" id="UP000199126"/>
    </source>
</evidence>
<keyword evidence="3" id="KW-1185">Reference proteome</keyword>
<protein>
    <submittedName>
        <fullName evidence="2">mRNA-degrading endonuclease RelE, toxin component of the RelBE toxin-antitoxin system</fullName>
    </submittedName>
</protein>
<dbReference type="SUPFAM" id="SSF143011">
    <property type="entry name" value="RelE-like"/>
    <property type="match status" value="1"/>
</dbReference>
<gene>
    <name evidence="2" type="ORF">SAMN04487948_1517</name>
</gene>
<proteinExistence type="predicted"/>
<dbReference type="AlphaFoldDB" id="A0A1H8WX39"/>
<name>A0A1H8WX39_9EURY</name>
<organism evidence="2 3">
    <name type="scientific">Halogranum amylolyticum</name>
    <dbReference type="NCBI Taxonomy" id="660520"/>
    <lineage>
        <taxon>Archaea</taxon>
        <taxon>Methanobacteriati</taxon>
        <taxon>Methanobacteriota</taxon>
        <taxon>Stenosarchaea group</taxon>
        <taxon>Halobacteria</taxon>
        <taxon>Halobacteriales</taxon>
        <taxon>Haloferacaceae</taxon>
    </lineage>
</organism>
<keyword evidence="2" id="KW-0378">Hydrolase</keyword>
<reference evidence="3" key="1">
    <citation type="submission" date="2016-10" db="EMBL/GenBank/DDBJ databases">
        <authorList>
            <person name="Varghese N."/>
            <person name="Submissions S."/>
        </authorList>
    </citation>
    <scope>NUCLEOTIDE SEQUENCE [LARGE SCALE GENOMIC DNA]</scope>
    <source>
        <strain evidence="3">CGMCC 1.10121</strain>
    </source>
</reference>
<keyword evidence="2" id="KW-0540">Nuclease</keyword>
<keyword evidence="2" id="KW-0255">Endonuclease</keyword>
<dbReference type="EMBL" id="FODV01000051">
    <property type="protein sequence ID" value="SEP32244.1"/>
    <property type="molecule type" value="Genomic_DNA"/>
</dbReference>
<feature type="compositionally biased region" description="Polar residues" evidence="1">
    <location>
        <begin position="1"/>
        <end position="10"/>
    </location>
</feature>